<dbReference type="Proteomes" id="UP000597656">
    <property type="component" value="Unassembled WGS sequence"/>
</dbReference>
<gene>
    <name evidence="1" type="ORF">GCM10011609_86960</name>
</gene>
<organism evidence="1 2">
    <name type="scientific">Lentzea pudingi</name>
    <dbReference type="NCBI Taxonomy" id="1789439"/>
    <lineage>
        <taxon>Bacteria</taxon>
        <taxon>Bacillati</taxon>
        <taxon>Actinomycetota</taxon>
        <taxon>Actinomycetes</taxon>
        <taxon>Pseudonocardiales</taxon>
        <taxon>Pseudonocardiaceae</taxon>
        <taxon>Lentzea</taxon>
    </lineage>
</organism>
<evidence type="ECO:0000313" key="1">
    <source>
        <dbReference type="EMBL" id="GGN29732.1"/>
    </source>
</evidence>
<name>A0ABQ2IXM1_9PSEU</name>
<dbReference type="EMBL" id="BMNC01000033">
    <property type="protein sequence ID" value="GGN29732.1"/>
    <property type="molecule type" value="Genomic_DNA"/>
</dbReference>
<accession>A0ABQ2IXM1</accession>
<protein>
    <submittedName>
        <fullName evidence="1">Uncharacterized protein</fullName>
    </submittedName>
</protein>
<sequence>MVAAALVIACHAWLGRQSAEPVVDGNRVSAIYMRSTSPVVEQAIDATADS</sequence>
<evidence type="ECO:0000313" key="2">
    <source>
        <dbReference type="Proteomes" id="UP000597656"/>
    </source>
</evidence>
<dbReference type="RefSeq" id="WP_189160692.1">
    <property type="nucleotide sequence ID" value="NZ_BMNC01000033.1"/>
</dbReference>
<reference evidence="2" key="1">
    <citation type="journal article" date="2019" name="Int. J. Syst. Evol. Microbiol.">
        <title>The Global Catalogue of Microorganisms (GCM) 10K type strain sequencing project: providing services to taxonomists for standard genome sequencing and annotation.</title>
        <authorList>
            <consortium name="The Broad Institute Genomics Platform"/>
            <consortium name="The Broad Institute Genome Sequencing Center for Infectious Disease"/>
            <person name="Wu L."/>
            <person name="Ma J."/>
        </authorList>
    </citation>
    <scope>NUCLEOTIDE SEQUENCE [LARGE SCALE GENOMIC DNA]</scope>
    <source>
        <strain evidence="2">CGMCC 4.7319</strain>
    </source>
</reference>
<proteinExistence type="predicted"/>
<keyword evidence="2" id="KW-1185">Reference proteome</keyword>
<comment type="caution">
    <text evidence="1">The sequence shown here is derived from an EMBL/GenBank/DDBJ whole genome shotgun (WGS) entry which is preliminary data.</text>
</comment>